<dbReference type="PANTHER" id="PTHR11733">
    <property type="entry name" value="ZINC METALLOPROTEASE FAMILY M13 NEPRILYSIN-RELATED"/>
    <property type="match status" value="1"/>
</dbReference>
<feature type="domain" description="Peptidase M13 N-terminal" evidence="11">
    <location>
        <begin position="148"/>
        <end position="584"/>
    </location>
</feature>
<evidence type="ECO:0000256" key="4">
    <source>
        <dbReference type="ARBA" id="ARBA00022723"/>
    </source>
</evidence>
<keyword evidence="7" id="KW-0482">Metalloprotease</keyword>
<accession>A0A194SAH8</accession>
<evidence type="ECO:0000256" key="2">
    <source>
        <dbReference type="ARBA" id="ARBA00007357"/>
    </source>
</evidence>
<keyword evidence="9" id="KW-1133">Transmembrane helix</keyword>
<dbReference type="GeneID" id="28976282"/>
<dbReference type="CDD" id="cd08662">
    <property type="entry name" value="M13"/>
    <property type="match status" value="1"/>
</dbReference>
<dbReference type="PANTHER" id="PTHR11733:SF167">
    <property type="entry name" value="FI17812P1-RELATED"/>
    <property type="match status" value="1"/>
</dbReference>
<evidence type="ECO:0008006" key="14">
    <source>
        <dbReference type="Google" id="ProtNLM"/>
    </source>
</evidence>
<feature type="region of interest" description="Disordered" evidence="8">
    <location>
        <begin position="274"/>
        <end position="293"/>
    </location>
</feature>
<feature type="compositionally biased region" description="Pro residues" evidence="8">
    <location>
        <begin position="109"/>
        <end position="120"/>
    </location>
</feature>
<name>A0A194SAH8_RHOGW</name>
<keyword evidence="5" id="KW-0378">Hydrolase</keyword>
<dbReference type="GO" id="GO:0046872">
    <property type="term" value="F:metal ion binding"/>
    <property type="evidence" value="ECO:0007669"/>
    <property type="project" value="UniProtKB-KW"/>
</dbReference>
<dbReference type="OrthoDB" id="6475849at2759"/>
<dbReference type="Pfam" id="PF05649">
    <property type="entry name" value="Peptidase_M13_N"/>
    <property type="match status" value="1"/>
</dbReference>
<feature type="compositionally biased region" description="Acidic residues" evidence="8">
    <location>
        <begin position="1"/>
        <end position="10"/>
    </location>
</feature>
<comment type="similarity">
    <text evidence="2">Belongs to the peptidase M13 family.</text>
</comment>
<feature type="compositionally biased region" description="Low complexity" evidence="8">
    <location>
        <begin position="93"/>
        <end position="108"/>
    </location>
</feature>
<keyword evidence="6" id="KW-0862">Zinc</keyword>
<keyword evidence="9" id="KW-0472">Membrane</keyword>
<gene>
    <name evidence="12" type="ORF">RHOBADRAFT_51427</name>
</gene>
<keyword evidence="13" id="KW-1185">Reference proteome</keyword>
<dbReference type="EMBL" id="KQ474074">
    <property type="protein sequence ID" value="KPV77594.1"/>
    <property type="molecule type" value="Genomic_DNA"/>
</dbReference>
<dbReference type="GO" id="GO:0016485">
    <property type="term" value="P:protein processing"/>
    <property type="evidence" value="ECO:0007669"/>
    <property type="project" value="TreeGrafter"/>
</dbReference>
<evidence type="ECO:0000259" key="10">
    <source>
        <dbReference type="Pfam" id="PF01431"/>
    </source>
</evidence>
<proteinExistence type="inferred from homology"/>
<evidence type="ECO:0000256" key="5">
    <source>
        <dbReference type="ARBA" id="ARBA00022801"/>
    </source>
</evidence>
<evidence type="ECO:0000256" key="3">
    <source>
        <dbReference type="ARBA" id="ARBA00022670"/>
    </source>
</evidence>
<dbReference type="InterPro" id="IPR018497">
    <property type="entry name" value="Peptidase_M13_C"/>
</dbReference>
<keyword evidence="3" id="KW-0645">Protease</keyword>
<dbReference type="RefSeq" id="XP_018273643.1">
    <property type="nucleotide sequence ID" value="XM_018415834.1"/>
</dbReference>
<dbReference type="SUPFAM" id="SSF55486">
    <property type="entry name" value="Metalloproteases ('zincins'), catalytic domain"/>
    <property type="match status" value="1"/>
</dbReference>
<feature type="domain" description="Peptidase M13 C-terminal" evidence="10">
    <location>
        <begin position="646"/>
        <end position="856"/>
    </location>
</feature>
<feature type="transmembrane region" description="Helical" evidence="9">
    <location>
        <begin position="48"/>
        <end position="68"/>
    </location>
</feature>
<dbReference type="Gene3D" id="1.10.1380.10">
    <property type="entry name" value="Neutral endopeptidase , domain2"/>
    <property type="match status" value="1"/>
</dbReference>
<reference evidence="12 13" key="1">
    <citation type="journal article" date="2015" name="Front. Microbiol.">
        <title>Genome sequence of the plant growth promoting endophytic yeast Rhodotorula graminis WP1.</title>
        <authorList>
            <person name="Firrincieli A."/>
            <person name="Otillar R."/>
            <person name="Salamov A."/>
            <person name="Schmutz J."/>
            <person name="Khan Z."/>
            <person name="Redman R.S."/>
            <person name="Fleck N.D."/>
            <person name="Lindquist E."/>
            <person name="Grigoriev I.V."/>
            <person name="Doty S.L."/>
        </authorList>
    </citation>
    <scope>NUCLEOTIDE SEQUENCE [LARGE SCALE GENOMIC DNA]</scope>
    <source>
        <strain evidence="12 13">WP1</strain>
    </source>
</reference>
<organism evidence="12 13">
    <name type="scientific">Rhodotorula graminis (strain WP1)</name>
    <dbReference type="NCBI Taxonomy" id="578459"/>
    <lineage>
        <taxon>Eukaryota</taxon>
        <taxon>Fungi</taxon>
        <taxon>Dikarya</taxon>
        <taxon>Basidiomycota</taxon>
        <taxon>Pucciniomycotina</taxon>
        <taxon>Microbotryomycetes</taxon>
        <taxon>Sporidiobolales</taxon>
        <taxon>Sporidiobolaceae</taxon>
        <taxon>Rhodotorula</taxon>
    </lineage>
</organism>
<evidence type="ECO:0000256" key="6">
    <source>
        <dbReference type="ARBA" id="ARBA00022833"/>
    </source>
</evidence>
<sequence>MSTNAPDEEREPLLGEDAHAVDPADEPLGTRLRTALSSPKRLTALEKALAALAVVFLLSTATFAGLFGGEAVKYGRLKHRVSRHHPGAPAPAPTSTVTATRTTHVPGPTGVPPAPPAPPSDPDELCLTGACVKAAAGILASLDTSYDPCVDPYLFANRGWLDSHPIPRGKGSYGAFEDIDARNKRIVRGVLERTSDKGVDGADARILETLRTFYGSCFDEEALENKGSEPLLEVVDEVVSLWRGEQPLVDEDVVDPEDDAEWLLEINGVAPLKHHKKKKHDKHGGGGGKWDPKTSRTRLTNALAYLHSRGVPALFSTYTDSDVAVNSSSVVLWLTQDGLGLPSKEYYKSAETLDFYEKNVADVLADVYKRRGEKNMGDLAASVVKFEKAIAKISLDPEVIDNPTGEYNPHNASMLAHLFPSISFADYFASFTPRPRFPDPVIVRAPTYMGNLSALLEHTAPDVLEAYFVVQISQQLAPLLGAKQPLHKTVLALSNRLKGLPADVSPPRDDTCLNEVVSAFGFAVGRYFVEEAFGGDSKEYAEEVIHAVIQAFKDRLPGRTWLDDETRDKAREKVEMIRVKVGYPTSPNTTDPTSLERYYAPNMPINKGDYFGNSLRAVVADERRKWVEVGRPQDPGKWDMAVSEVNAYFQPSANEIVFPAGILQKPFFSVDWPEYLVFGAFGSIAGHELTHSLDQAGRQYDGNGKLVDWWGPDTNKRFLERQACFERQYGNFSIIGADGKKHYVNSKYTGGEDGADSGGIAESFQAWSTRAHAADADPSRNQLLPGLQHYSREQLFFIAQAQGWARAMTPAEAQRRIAVDPHSPSRFRVLGPLSNSREFSEAFGCAADSPMNRGEERCELW</sequence>
<dbReference type="InterPro" id="IPR042089">
    <property type="entry name" value="Peptidase_M13_dom_2"/>
</dbReference>
<keyword evidence="4" id="KW-0479">Metal-binding</keyword>
<dbReference type="InterPro" id="IPR024079">
    <property type="entry name" value="MetalloPept_cat_dom_sf"/>
</dbReference>
<dbReference type="PRINTS" id="PR00786">
    <property type="entry name" value="NEPRILYSIN"/>
</dbReference>
<dbReference type="GO" id="GO:0005886">
    <property type="term" value="C:plasma membrane"/>
    <property type="evidence" value="ECO:0007669"/>
    <property type="project" value="TreeGrafter"/>
</dbReference>
<comment type="cofactor">
    <cofactor evidence="1">
        <name>Zn(2+)</name>
        <dbReference type="ChEBI" id="CHEBI:29105"/>
    </cofactor>
</comment>
<evidence type="ECO:0000256" key="8">
    <source>
        <dbReference type="SAM" id="MobiDB-lite"/>
    </source>
</evidence>
<feature type="region of interest" description="Disordered" evidence="8">
    <location>
        <begin position="1"/>
        <end position="26"/>
    </location>
</feature>
<dbReference type="Gene3D" id="3.40.390.10">
    <property type="entry name" value="Collagenase (Catalytic Domain)"/>
    <property type="match status" value="1"/>
</dbReference>
<dbReference type="OMA" id="FGWAQVW"/>
<dbReference type="Proteomes" id="UP000053890">
    <property type="component" value="Unassembled WGS sequence"/>
</dbReference>
<dbReference type="STRING" id="578459.A0A194SAH8"/>
<protein>
    <recommendedName>
        <fullName evidence="14">Endothelin-converting enzyme 1</fullName>
    </recommendedName>
</protein>
<evidence type="ECO:0000256" key="9">
    <source>
        <dbReference type="SAM" id="Phobius"/>
    </source>
</evidence>
<keyword evidence="9" id="KW-0812">Transmembrane</keyword>
<evidence type="ECO:0000256" key="7">
    <source>
        <dbReference type="ARBA" id="ARBA00023049"/>
    </source>
</evidence>
<evidence type="ECO:0000313" key="12">
    <source>
        <dbReference type="EMBL" id="KPV77594.1"/>
    </source>
</evidence>
<dbReference type="AlphaFoldDB" id="A0A194SAH8"/>
<dbReference type="GO" id="GO:0004222">
    <property type="term" value="F:metalloendopeptidase activity"/>
    <property type="evidence" value="ECO:0007669"/>
    <property type="project" value="InterPro"/>
</dbReference>
<dbReference type="InterPro" id="IPR000718">
    <property type="entry name" value="Peptidase_M13"/>
</dbReference>
<evidence type="ECO:0000313" key="13">
    <source>
        <dbReference type="Proteomes" id="UP000053890"/>
    </source>
</evidence>
<dbReference type="Pfam" id="PF01431">
    <property type="entry name" value="Peptidase_M13"/>
    <property type="match status" value="1"/>
</dbReference>
<evidence type="ECO:0000256" key="1">
    <source>
        <dbReference type="ARBA" id="ARBA00001947"/>
    </source>
</evidence>
<feature type="compositionally biased region" description="Basic and acidic residues" evidence="8">
    <location>
        <begin position="11"/>
        <end position="22"/>
    </location>
</feature>
<dbReference type="PROSITE" id="PS51885">
    <property type="entry name" value="NEPRILYSIN"/>
    <property type="match status" value="1"/>
</dbReference>
<feature type="region of interest" description="Disordered" evidence="8">
    <location>
        <begin position="83"/>
        <end position="122"/>
    </location>
</feature>
<dbReference type="InterPro" id="IPR008753">
    <property type="entry name" value="Peptidase_M13_N"/>
</dbReference>
<evidence type="ECO:0000259" key="11">
    <source>
        <dbReference type="Pfam" id="PF05649"/>
    </source>
</evidence>